<evidence type="ECO:0000256" key="5">
    <source>
        <dbReference type="ARBA" id="ARBA00022989"/>
    </source>
</evidence>
<sequence length="218" mass="25646">MSERAKRILNNEDRKYTQAQNDFGKQECGTQEYIHKSLGKVTELPLTPRSRVFDTWKDTNEIPMNMEFYFFNWTNPEELKIPGKKPNFIEVGPYTFKEKIQKVNIVFHPENNTVSFDQKKFWYFDAEKSHGNLSDKIVHLNVVAVSAAHKVRYWSYFMQNSLSFMLDKLSGIHIVKTVDELLFTGYEDPLITMGQMAIEDGEEIPPFDRFGWFYMLSV</sequence>
<proteinExistence type="inferred from homology"/>
<name>A0AA39FTB0_MICHY</name>
<evidence type="ECO:0000256" key="1">
    <source>
        <dbReference type="ARBA" id="ARBA00004236"/>
    </source>
</evidence>
<evidence type="ECO:0000256" key="3">
    <source>
        <dbReference type="ARBA" id="ARBA00022475"/>
    </source>
</evidence>
<keyword evidence="5" id="KW-1133">Transmembrane helix</keyword>
<dbReference type="PANTHER" id="PTHR11923:SF93">
    <property type="entry name" value="GH07959P-RELATED"/>
    <property type="match status" value="1"/>
</dbReference>
<evidence type="ECO:0000256" key="6">
    <source>
        <dbReference type="ARBA" id="ARBA00023136"/>
    </source>
</evidence>
<dbReference type="PANTHER" id="PTHR11923">
    <property type="entry name" value="SCAVENGER RECEPTOR CLASS B TYPE-1 SR-B1"/>
    <property type="match status" value="1"/>
</dbReference>
<dbReference type="GO" id="GO:0005886">
    <property type="term" value="C:plasma membrane"/>
    <property type="evidence" value="ECO:0007669"/>
    <property type="project" value="UniProtKB-SubCell"/>
</dbReference>
<dbReference type="InterPro" id="IPR002159">
    <property type="entry name" value="CD36_fam"/>
</dbReference>
<comment type="subcellular location">
    <subcellularLocation>
        <location evidence="1">Cell membrane</location>
    </subcellularLocation>
</comment>
<organism evidence="8 9">
    <name type="scientific">Microctonus hyperodae</name>
    <name type="common">Parasitoid wasp</name>
    <dbReference type="NCBI Taxonomy" id="165561"/>
    <lineage>
        <taxon>Eukaryota</taxon>
        <taxon>Metazoa</taxon>
        <taxon>Ecdysozoa</taxon>
        <taxon>Arthropoda</taxon>
        <taxon>Hexapoda</taxon>
        <taxon>Insecta</taxon>
        <taxon>Pterygota</taxon>
        <taxon>Neoptera</taxon>
        <taxon>Endopterygota</taxon>
        <taxon>Hymenoptera</taxon>
        <taxon>Apocrita</taxon>
        <taxon>Ichneumonoidea</taxon>
        <taxon>Braconidae</taxon>
        <taxon>Euphorinae</taxon>
        <taxon>Microctonus</taxon>
    </lineage>
</organism>
<evidence type="ECO:0000313" key="8">
    <source>
        <dbReference type="EMBL" id="KAK0175221.1"/>
    </source>
</evidence>
<gene>
    <name evidence="8" type="ORF">PV327_008987</name>
</gene>
<evidence type="ECO:0000313" key="9">
    <source>
        <dbReference type="Proteomes" id="UP001168972"/>
    </source>
</evidence>
<reference evidence="8" key="2">
    <citation type="submission" date="2023-03" db="EMBL/GenBank/DDBJ databases">
        <authorList>
            <person name="Inwood S.N."/>
            <person name="Skelly J.G."/>
            <person name="Guhlin J."/>
            <person name="Harrop T.W.R."/>
            <person name="Goldson S.G."/>
            <person name="Dearden P.K."/>
        </authorList>
    </citation>
    <scope>NUCLEOTIDE SEQUENCE</scope>
    <source>
        <strain evidence="8">Lincoln</strain>
        <tissue evidence="8">Whole body</tissue>
    </source>
</reference>
<reference evidence="8" key="1">
    <citation type="journal article" date="2023" name="bioRxiv">
        <title>Scaffold-level genome assemblies of two parasitoid biocontrol wasps reveal the parthenogenesis mechanism and an associated novel virus.</title>
        <authorList>
            <person name="Inwood S."/>
            <person name="Skelly J."/>
            <person name="Guhlin J."/>
            <person name="Harrop T."/>
            <person name="Goldson S."/>
            <person name="Dearden P."/>
        </authorList>
    </citation>
    <scope>NUCLEOTIDE SEQUENCE</scope>
    <source>
        <strain evidence="8">Lincoln</strain>
        <tissue evidence="8">Whole body</tissue>
    </source>
</reference>
<keyword evidence="3" id="KW-1003">Cell membrane</keyword>
<protein>
    <submittedName>
        <fullName evidence="8">Uncharacterized protein</fullName>
    </submittedName>
</protein>
<dbReference type="AlphaFoldDB" id="A0AA39FTB0"/>
<evidence type="ECO:0000256" key="7">
    <source>
        <dbReference type="ARBA" id="ARBA00023180"/>
    </source>
</evidence>
<evidence type="ECO:0000256" key="4">
    <source>
        <dbReference type="ARBA" id="ARBA00022692"/>
    </source>
</evidence>
<comment type="similarity">
    <text evidence="2">Belongs to the CD36 family.</text>
</comment>
<keyword evidence="9" id="KW-1185">Reference proteome</keyword>
<keyword evidence="4" id="KW-0812">Transmembrane</keyword>
<accession>A0AA39FTB0</accession>
<keyword evidence="6" id="KW-0472">Membrane</keyword>
<dbReference type="GO" id="GO:0005737">
    <property type="term" value="C:cytoplasm"/>
    <property type="evidence" value="ECO:0007669"/>
    <property type="project" value="TreeGrafter"/>
</dbReference>
<dbReference type="Proteomes" id="UP001168972">
    <property type="component" value="Unassembled WGS sequence"/>
</dbReference>
<dbReference type="PRINTS" id="PR01609">
    <property type="entry name" value="CD36FAMILY"/>
</dbReference>
<dbReference type="GO" id="GO:0005044">
    <property type="term" value="F:scavenger receptor activity"/>
    <property type="evidence" value="ECO:0007669"/>
    <property type="project" value="TreeGrafter"/>
</dbReference>
<dbReference type="EMBL" id="JAQQBR010000005">
    <property type="protein sequence ID" value="KAK0175221.1"/>
    <property type="molecule type" value="Genomic_DNA"/>
</dbReference>
<dbReference type="Pfam" id="PF01130">
    <property type="entry name" value="CD36"/>
    <property type="match status" value="1"/>
</dbReference>
<evidence type="ECO:0000256" key="2">
    <source>
        <dbReference type="ARBA" id="ARBA00010532"/>
    </source>
</evidence>
<keyword evidence="7" id="KW-0325">Glycoprotein</keyword>
<comment type="caution">
    <text evidence="8">The sequence shown here is derived from an EMBL/GenBank/DDBJ whole genome shotgun (WGS) entry which is preliminary data.</text>
</comment>